<dbReference type="GeneID" id="98142557"/>
<comment type="caution">
    <text evidence="2">The sequence shown here is derived from an EMBL/GenBank/DDBJ whole genome shotgun (WGS) entry which is preliminary data.</text>
</comment>
<reference evidence="2 3" key="1">
    <citation type="submission" date="2024-07" db="EMBL/GenBank/DDBJ databases">
        <title>Section-level genome sequencing and comparative genomics of Aspergillus sections Usti and Cavernicolus.</title>
        <authorList>
            <consortium name="Lawrence Berkeley National Laboratory"/>
            <person name="Nybo J.L."/>
            <person name="Vesth T.C."/>
            <person name="Theobald S."/>
            <person name="Frisvad J.C."/>
            <person name="Larsen T.O."/>
            <person name="Kjaerboelling I."/>
            <person name="Rothschild-Mancinelli K."/>
            <person name="Lyhne E.K."/>
            <person name="Kogle M.E."/>
            <person name="Barry K."/>
            <person name="Clum A."/>
            <person name="Na H."/>
            <person name="Ledsgaard L."/>
            <person name="Lin J."/>
            <person name="Lipzen A."/>
            <person name="Kuo A."/>
            <person name="Riley R."/>
            <person name="Mondo S."/>
            <person name="Labutti K."/>
            <person name="Haridas S."/>
            <person name="Pangalinan J."/>
            <person name="Salamov A.A."/>
            <person name="Simmons B.A."/>
            <person name="Magnuson J.K."/>
            <person name="Chen J."/>
            <person name="Drula E."/>
            <person name="Henrissat B."/>
            <person name="Wiebenga A."/>
            <person name="Lubbers R.J."/>
            <person name="Gomes A.C."/>
            <person name="Macurrencykelacurrency M.R."/>
            <person name="Stajich J."/>
            <person name="Grigoriev I.V."/>
            <person name="Mortensen U.H."/>
            <person name="De Vries R.P."/>
            <person name="Baker S.E."/>
            <person name="Andersen M.R."/>
        </authorList>
    </citation>
    <scope>NUCLEOTIDE SEQUENCE [LARGE SCALE GENOMIC DNA]</scope>
    <source>
        <strain evidence="2 3">CBS 449.75</strain>
    </source>
</reference>
<keyword evidence="3" id="KW-1185">Reference proteome</keyword>
<gene>
    <name evidence="2" type="ORF">BJX67DRAFT_329993</name>
</gene>
<sequence length="371" mass="41260">MASRIVRVGVIGCGEIAQVAHIPTFNFLSDYFQVTYLCDISANALEHCRRKVAGSPPKITKSAEELCSAAEVDAVLVCNASAYHTEHALLALKNNKSVLVEKPLTSSHRDIDQLQAAEKASKGRLMVGYMRRYAKGFLDAIAEIGGISQIQYVRVRDIIGHNSASVAQSGTFPKRFDDYAPEDSQALKDKERMAVDGALSTYGVPSNDETRRMLMLLGGLGTHDLSAMRESIGMPKSVKAAVLKQPIWTATFDYGTFPVVYESGVNQVPLFDAHIEVYGPDKIVRVNYDTPYIKGLPTTMTVREKTTGPRGEGCYQERYVRTTYEDNYTVEFKEWYESIVNGKEIKTTIEDARQDVDLIQMLMREGFPSVQ</sequence>
<proteinExistence type="predicted"/>
<dbReference type="InterPro" id="IPR000683">
    <property type="entry name" value="Gfo/Idh/MocA-like_OxRdtase_N"/>
</dbReference>
<protein>
    <recommendedName>
        <fullName evidence="1">Gfo/Idh/MocA-like oxidoreductase N-terminal domain-containing protein</fullName>
    </recommendedName>
</protein>
<dbReference type="Gene3D" id="3.30.360.10">
    <property type="entry name" value="Dihydrodipicolinate Reductase, domain 2"/>
    <property type="match status" value="1"/>
</dbReference>
<accession>A0ABR4L8I3</accession>
<dbReference type="InterPro" id="IPR036291">
    <property type="entry name" value="NAD(P)-bd_dom_sf"/>
</dbReference>
<name>A0ABR4L8I3_9EURO</name>
<dbReference type="EMBL" id="JBFXLQ010000088">
    <property type="protein sequence ID" value="KAL2860711.1"/>
    <property type="molecule type" value="Genomic_DNA"/>
</dbReference>
<organism evidence="2 3">
    <name type="scientific">Aspergillus lucknowensis</name>
    <dbReference type="NCBI Taxonomy" id="176173"/>
    <lineage>
        <taxon>Eukaryota</taxon>
        <taxon>Fungi</taxon>
        <taxon>Dikarya</taxon>
        <taxon>Ascomycota</taxon>
        <taxon>Pezizomycotina</taxon>
        <taxon>Eurotiomycetes</taxon>
        <taxon>Eurotiomycetidae</taxon>
        <taxon>Eurotiales</taxon>
        <taxon>Aspergillaceae</taxon>
        <taxon>Aspergillus</taxon>
        <taxon>Aspergillus subgen. Nidulantes</taxon>
    </lineage>
</organism>
<dbReference type="RefSeq" id="XP_070880605.1">
    <property type="nucleotide sequence ID" value="XM_071027485.1"/>
</dbReference>
<dbReference type="SUPFAM" id="SSF51735">
    <property type="entry name" value="NAD(P)-binding Rossmann-fold domains"/>
    <property type="match status" value="1"/>
</dbReference>
<dbReference type="Gene3D" id="3.40.50.720">
    <property type="entry name" value="NAD(P)-binding Rossmann-like Domain"/>
    <property type="match status" value="1"/>
</dbReference>
<dbReference type="PANTHER" id="PTHR42840">
    <property type="entry name" value="NAD(P)-BINDING ROSSMANN-FOLD SUPERFAMILY PROTEIN-RELATED"/>
    <property type="match status" value="1"/>
</dbReference>
<dbReference type="Pfam" id="PF01408">
    <property type="entry name" value="GFO_IDH_MocA"/>
    <property type="match status" value="1"/>
</dbReference>
<evidence type="ECO:0000259" key="1">
    <source>
        <dbReference type="Pfam" id="PF01408"/>
    </source>
</evidence>
<dbReference type="Proteomes" id="UP001610432">
    <property type="component" value="Unassembled WGS sequence"/>
</dbReference>
<feature type="domain" description="Gfo/Idh/MocA-like oxidoreductase N-terminal" evidence="1">
    <location>
        <begin position="6"/>
        <end position="129"/>
    </location>
</feature>
<dbReference type="PANTHER" id="PTHR42840:SF7">
    <property type="entry name" value="BINDING ROSSMANN FOLD OXIDOREDUCTASE, PUTATIVE (AFU_ORTHOLOGUE AFUA_4G10190)-RELATED"/>
    <property type="match status" value="1"/>
</dbReference>
<evidence type="ECO:0000313" key="2">
    <source>
        <dbReference type="EMBL" id="KAL2860711.1"/>
    </source>
</evidence>
<evidence type="ECO:0000313" key="3">
    <source>
        <dbReference type="Proteomes" id="UP001610432"/>
    </source>
</evidence>